<evidence type="ECO:0000313" key="2">
    <source>
        <dbReference type="Proteomes" id="UP000619079"/>
    </source>
</evidence>
<dbReference type="EMBL" id="JAELVR010000007">
    <property type="protein sequence ID" value="MBJ6372192.1"/>
    <property type="molecule type" value="Genomic_DNA"/>
</dbReference>
<dbReference type="InterPro" id="IPR007325">
    <property type="entry name" value="KFase/CYL"/>
</dbReference>
<dbReference type="GO" id="GO:0019441">
    <property type="term" value="P:L-tryptophan catabolic process to kynurenine"/>
    <property type="evidence" value="ECO:0007669"/>
    <property type="project" value="InterPro"/>
</dbReference>
<evidence type="ECO:0000313" key="1">
    <source>
        <dbReference type="EMBL" id="MBJ6372192.1"/>
    </source>
</evidence>
<dbReference type="PANTHER" id="PTHR34861:SF10">
    <property type="entry name" value="CYCLASE"/>
    <property type="match status" value="1"/>
</dbReference>
<reference evidence="1" key="1">
    <citation type="submission" date="2020-12" db="EMBL/GenBank/DDBJ databases">
        <title>Sedimentitalea sp. nov., isolated from sand in Incheon.</title>
        <authorList>
            <person name="Kim W."/>
        </authorList>
    </citation>
    <scope>NUCLEOTIDE SEQUENCE</scope>
    <source>
        <strain evidence="1">CAU 1593</strain>
    </source>
</reference>
<dbReference type="AlphaFoldDB" id="A0A8J7IVM2"/>
<gene>
    <name evidence="1" type="ORF">JF290_11705</name>
</gene>
<dbReference type="SUPFAM" id="SSF102198">
    <property type="entry name" value="Putative cyclase"/>
    <property type="match status" value="1"/>
</dbReference>
<name>A0A8J7IVM2_9RHOB</name>
<sequence>MRPGSLQPAAAILGGSTLKPRHIAGLACAIGLIASGAVAQDCKESKWGAEDQIGAANLVTPENTLAAAQLIKQGKSMPLGIVIDSETPAFAPRSLNLQVVQPNQQGGQKLTQFGYPGNYNDDILQTWVGIGSQIDGLGHLGENGYYYNCSDEKEISQITGLTKLGVHDIPPLVGRGVILDMAKHAGKDFLAAGDHFGEAEIKAAAEAQGVELRKGDIVLFHTGWTENMLESDPTAWVSGEPGINVEGTRYLASLDVMAVGADTWGIEPIPPAPGDGAYYGHVVLLKENGIYILETMNTGPVLREGVNEFMFVLGQARIRGTVQMIINPVALY</sequence>
<dbReference type="GO" id="GO:0004061">
    <property type="term" value="F:arylformamidase activity"/>
    <property type="evidence" value="ECO:0007669"/>
    <property type="project" value="InterPro"/>
</dbReference>
<accession>A0A8J7IVM2</accession>
<keyword evidence="2" id="KW-1185">Reference proteome</keyword>
<dbReference type="PANTHER" id="PTHR34861">
    <property type="match status" value="1"/>
</dbReference>
<dbReference type="Pfam" id="PF04199">
    <property type="entry name" value="Cyclase"/>
    <property type="match status" value="1"/>
</dbReference>
<proteinExistence type="predicted"/>
<comment type="caution">
    <text evidence="1">The sequence shown here is derived from an EMBL/GenBank/DDBJ whole genome shotgun (WGS) entry which is preliminary data.</text>
</comment>
<dbReference type="Gene3D" id="3.50.30.50">
    <property type="entry name" value="Putative cyclase"/>
    <property type="match status" value="1"/>
</dbReference>
<dbReference type="Proteomes" id="UP000619079">
    <property type="component" value="Unassembled WGS sequence"/>
</dbReference>
<organism evidence="1 2">
    <name type="scientific">Sedimentitalea arenosa</name>
    <dbReference type="NCBI Taxonomy" id="2798803"/>
    <lineage>
        <taxon>Bacteria</taxon>
        <taxon>Pseudomonadati</taxon>
        <taxon>Pseudomonadota</taxon>
        <taxon>Alphaproteobacteria</taxon>
        <taxon>Rhodobacterales</taxon>
        <taxon>Paracoccaceae</taxon>
        <taxon>Sedimentitalea</taxon>
    </lineage>
</organism>
<dbReference type="InterPro" id="IPR037175">
    <property type="entry name" value="KFase_sf"/>
</dbReference>
<protein>
    <submittedName>
        <fullName evidence="1">Cyclase family protein</fullName>
    </submittedName>
</protein>